<gene>
    <name evidence="2" type="ORF">Y1Q_0015611</name>
</gene>
<keyword evidence="1" id="KW-0732">Signal</keyword>
<organism evidence="2 3">
    <name type="scientific">Alligator mississippiensis</name>
    <name type="common">American alligator</name>
    <dbReference type="NCBI Taxonomy" id="8496"/>
    <lineage>
        <taxon>Eukaryota</taxon>
        <taxon>Metazoa</taxon>
        <taxon>Chordata</taxon>
        <taxon>Craniata</taxon>
        <taxon>Vertebrata</taxon>
        <taxon>Euteleostomi</taxon>
        <taxon>Archelosauria</taxon>
        <taxon>Archosauria</taxon>
        <taxon>Crocodylia</taxon>
        <taxon>Alligatoridae</taxon>
        <taxon>Alligatorinae</taxon>
        <taxon>Alligator</taxon>
    </lineage>
</organism>
<dbReference type="AlphaFoldDB" id="A0A151NNJ4"/>
<dbReference type="EMBL" id="AKHW03002524">
    <property type="protein sequence ID" value="KYO38354.1"/>
    <property type="molecule type" value="Genomic_DNA"/>
</dbReference>
<evidence type="ECO:0000313" key="2">
    <source>
        <dbReference type="EMBL" id="KYO38354.1"/>
    </source>
</evidence>
<sequence length="66" mass="7325">MVLSPAVHLLPLLPRLSVVLCQLHSSSTPGFCINVILELRNLHPIKSSVKTSLLLNPPNHYKDQCQ</sequence>
<accession>A0A151NNJ4</accession>
<name>A0A151NNJ4_ALLMI</name>
<comment type="caution">
    <text evidence="2">The sequence shown here is derived from an EMBL/GenBank/DDBJ whole genome shotgun (WGS) entry which is preliminary data.</text>
</comment>
<evidence type="ECO:0000256" key="1">
    <source>
        <dbReference type="SAM" id="SignalP"/>
    </source>
</evidence>
<feature type="signal peptide" evidence="1">
    <location>
        <begin position="1"/>
        <end position="21"/>
    </location>
</feature>
<reference evidence="2 3" key="1">
    <citation type="journal article" date="2012" name="Genome Biol.">
        <title>Sequencing three crocodilian genomes to illuminate the evolution of archosaurs and amniotes.</title>
        <authorList>
            <person name="St John J.A."/>
            <person name="Braun E.L."/>
            <person name="Isberg S.R."/>
            <person name="Miles L.G."/>
            <person name="Chong A.Y."/>
            <person name="Gongora J."/>
            <person name="Dalzell P."/>
            <person name="Moran C."/>
            <person name="Bed'hom B."/>
            <person name="Abzhanov A."/>
            <person name="Burgess S.C."/>
            <person name="Cooksey A.M."/>
            <person name="Castoe T.A."/>
            <person name="Crawford N.G."/>
            <person name="Densmore L.D."/>
            <person name="Drew J.C."/>
            <person name="Edwards S.V."/>
            <person name="Faircloth B.C."/>
            <person name="Fujita M.K."/>
            <person name="Greenwold M.J."/>
            <person name="Hoffmann F.G."/>
            <person name="Howard J.M."/>
            <person name="Iguchi T."/>
            <person name="Janes D.E."/>
            <person name="Khan S.Y."/>
            <person name="Kohno S."/>
            <person name="de Koning A.J."/>
            <person name="Lance S.L."/>
            <person name="McCarthy F.M."/>
            <person name="McCormack J.E."/>
            <person name="Merchant M.E."/>
            <person name="Peterson D.G."/>
            <person name="Pollock D.D."/>
            <person name="Pourmand N."/>
            <person name="Raney B.J."/>
            <person name="Roessler K.A."/>
            <person name="Sanford J.R."/>
            <person name="Sawyer R.H."/>
            <person name="Schmidt C.J."/>
            <person name="Triplett E.W."/>
            <person name="Tuberville T.D."/>
            <person name="Venegas-Anaya M."/>
            <person name="Howard J.T."/>
            <person name="Jarvis E.D."/>
            <person name="Guillette L.J.Jr."/>
            <person name="Glenn T.C."/>
            <person name="Green R.E."/>
            <person name="Ray D.A."/>
        </authorList>
    </citation>
    <scope>NUCLEOTIDE SEQUENCE [LARGE SCALE GENOMIC DNA]</scope>
    <source>
        <strain evidence="2">KSC_2009_1</strain>
    </source>
</reference>
<proteinExistence type="predicted"/>
<feature type="chain" id="PRO_5007586218" description="Secreted protein" evidence="1">
    <location>
        <begin position="22"/>
        <end position="66"/>
    </location>
</feature>
<protein>
    <recommendedName>
        <fullName evidence="4">Secreted protein</fullName>
    </recommendedName>
</protein>
<evidence type="ECO:0000313" key="3">
    <source>
        <dbReference type="Proteomes" id="UP000050525"/>
    </source>
</evidence>
<evidence type="ECO:0008006" key="4">
    <source>
        <dbReference type="Google" id="ProtNLM"/>
    </source>
</evidence>
<dbReference type="Proteomes" id="UP000050525">
    <property type="component" value="Unassembled WGS sequence"/>
</dbReference>
<keyword evidence="3" id="KW-1185">Reference proteome</keyword>